<keyword evidence="3" id="KW-1185">Reference proteome</keyword>
<organism evidence="2 3">
    <name type="scientific">Micromonospora marina</name>
    <dbReference type="NCBI Taxonomy" id="307120"/>
    <lineage>
        <taxon>Bacteria</taxon>
        <taxon>Bacillati</taxon>
        <taxon>Actinomycetota</taxon>
        <taxon>Actinomycetes</taxon>
        <taxon>Micromonosporales</taxon>
        <taxon>Micromonosporaceae</taxon>
        <taxon>Micromonospora</taxon>
    </lineage>
</organism>
<dbReference type="AlphaFoldDB" id="A0A1C5AEF7"/>
<evidence type="ECO:0000313" key="3">
    <source>
        <dbReference type="Proteomes" id="UP000198551"/>
    </source>
</evidence>
<dbReference type="SUPFAM" id="SSF53474">
    <property type="entry name" value="alpha/beta-Hydrolases"/>
    <property type="match status" value="1"/>
</dbReference>
<dbReference type="InterPro" id="IPR000073">
    <property type="entry name" value="AB_hydrolase_1"/>
</dbReference>
<dbReference type="InterPro" id="IPR029058">
    <property type="entry name" value="AB_hydrolase_fold"/>
</dbReference>
<evidence type="ECO:0000259" key="1">
    <source>
        <dbReference type="Pfam" id="PF12697"/>
    </source>
</evidence>
<gene>
    <name evidence="2" type="ORF">GA0070215_12852</name>
</gene>
<dbReference type="GO" id="GO:0016787">
    <property type="term" value="F:hydrolase activity"/>
    <property type="evidence" value="ECO:0007669"/>
    <property type="project" value="UniProtKB-KW"/>
</dbReference>
<reference evidence="3" key="1">
    <citation type="submission" date="2016-06" db="EMBL/GenBank/DDBJ databases">
        <authorList>
            <person name="Varghese N."/>
        </authorList>
    </citation>
    <scope>NUCLEOTIDE SEQUENCE [LARGE SCALE GENOMIC DNA]</scope>
    <source>
        <strain evidence="3">DSM 45555</strain>
    </source>
</reference>
<dbReference type="Proteomes" id="UP000198551">
    <property type="component" value="Unassembled WGS sequence"/>
</dbReference>
<keyword evidence="2" id="KW-0378">Hydrolase</keyword>
<feature type="domain" description="AB hydrolase-1" evidence="1">
    <location>
        <begin position="4"/>
        <end position="206"/>
    </location>
</feature>
<evidence type="ECO:0000313" key="2">
    <source>
        <dbReference type="EMBL" id="SCF43593.1"/>
    </source>
</evidence>
<dbReference type="Gene3D" id="3.40.50.1820">
    <property type="entry name" value="alpha/beta hydrolase"/>
    <property type="match status" value="1"/>
</dbReference>
<dbReference type="Pfam" id="PF12697">
    <property type="entry name" value="Abhydrolase_6"/>
    <property type="match status" value="1"/>
</dbReference>
<dbReference type="RefSeq" id="WP_018787196.1">
    <property type="nucleotide sequence ID" value="NZ_FMCV01000028.1"/>
</dbReference>
<sequence length="214" mass="22897">MTTFVLIHGGGGSAWDWHLLVPELAARGHDAVVPELPIGDRSAGFAAFRQAVVDAVGARDDLAVVGHSYGAFTAPLVADRLPVRLLVLLTPMIPRPGEKPGDWWGNTGYREPEGLSEEQQFYNGVPAEIVAEAPAHGREQVSAEGDEPWPLTTWPAVPTKVLIGRDDQFFPAGFQRRVAADRLGVVPDEIDGGHAVALSRPGPLADRLTAYLAS</sequence>
<dbReference type="EMBL" id="FMCV01000028">
    <property type="protein sequence ID" value="SCF43593.1"/>
    <property type="molecule type" value="Genomic_DNA"/>
</dbReference>
<name>A0A1C5AEF7_9ACTN</name>
<dbReference type="InterPro" id="IPR052897">
    <property type="entry name" value="Sec-Metab_Biosynth_Hydrolase"/>
</dbReference>
<proteinExistence type="predicted"/>
<protein>
    <submittedName>
        <fullName evidence="2">Alpha/beta hydrolase family protein</fullName>
    </submittedName>
</protein>
<dbReference type="PANTHER" id="PTHR37017:SF11">
    <property type="entry name" value="ESTERASE_LIPASE_THIOESTERASE DOMAIN-CONTAINING PROTEIN"/>
    <property type="match status" value="1"/>
</dbReference>
<dbReference type="PANTHER" id="PTHR37017">
    <property type="entry name" value="AB HYDROLASE-1 DOMAIN-CONTAINING PROTEIN-RELATED"/>
    <property type="match status" value="1"/>
</dbReference>
<accession>A0A1C5AEF7</accession>